<feature type="region of interest" description="Disordered" evidence="1">
    <location>
        <begin position="288"/>
        <end position="356"/>
    </location>
</feature>
<proteinExistence type="predicted"/>
<gene>
    <name evidence="2" type="ordered locus">Bathy14g01110</name>
</gene>
<dbReference type="AlphaFoldDB" id="K8FCL0"/>
<evidence type="ECO:0000313" key="2">
    <source>
        <dbReference type="EMBL" id="CCO19613.1"/>
    </source>
</evidence>
<evidence type="ECO:0000313" key="3">
    <source>
        <dbReference type="Proteomes" id="UP000198341"/>
    </source>
</evidence>
<feature type="compositionally biased region" description="Acidic residues" evidence="1">
    <location>
        <begin position="288"/>
        <end position="299"/>
    </location>
</feature>
<protein>
    <submittedName>
        <fullName evidence="2">Uncharacterized protein</fullName>
    </submittedName>
</protein>
<feature type="compositionally biased region" description="Basic and acidic residues" evidence="1">
    <location>
        <begin position="14"/>
        <end position="39"/>
    </location>
</feature>
<keyword evidence="3" id="KW-1185">Reference proteome</keyword>
<sequence length="401" mass="45126">MSSFPNAKKLLRVGNDEEQHHHHHRAREEEKRRRQRTGDDTTTTVANNDDAEKSVMKMIKKALVLISEKMCDDTKGGESDAVARLGAYLSEGKNSNVAMKDGSKVQFLLSKMQPTRERRWIPSAKNLLRLKCLNDEGKEIEKESDTEDTILYLEWKSAFYEQLWMEERTLREKMSSSSSSSSKSSSSFVVGGSKRSDDKSLSSPDGPLLREGYARTPSTAGKTSEKTMNSLDGEFEECDYREWNRITRSPVLKNTRACAAAHSNRSSVDDGNLVLPISNLLETLVLEEKEEGEEEEEGLREEGVITPRPTNDKNNLGDEDDDKNFQFTFRTPEQSNKNKKDPQHLTPPGAPLRVRNSFRRVEEEGGGGGGGVGRAQFGTWNADFCTNFECGEEQAPRRSLF</sequence>
<dbReference type="KEGG" id="bpg:Bathy14g01110"/>
<feature type="compositionally biased region" description="Polar residues" evidence="1">
    <location>
        <begin position="216"/>
        <end position="228"/>
    </location>
</feature>
<dbReference type="EMBL" id="FO082265">
    <property type="protein sequence ID" value="CCO19613.1"/>
    <property type="molecule type" value="Genomic_DNA"/>
</dbReference>
<feature type="region of interest" description="Disordered" evidence="1">
    <location>
        <begin position="1"/>
        <end position="48"/>
    </location>
</feature>
<accession>K8FCL0</accession>
<reference evidence="2 3" key="1">
    <citation type="submission" date="2011-10" db="EMBL/GenBank/DDBJ databases">
        <authorList>
            <person name="Genoscope - CEA"/>
        </authorList>
    </citation>
    <scope>NUCLEOTIDE SEQUENCE [LARGE SCALE GENOMIC DNA]</scope>
    <source>
        <strain evidence="2 3">RCC 1105</strain>
    </source>
</reference>
<name>K8FCL0_9CHLO</name>
<dbReference type="RefSeq" id="XP_007509156.1">
    <property type="nucleotide sequence ID" value="XM_007509094.1"/>
</dbReference>
<organism evidence="2 3">
    <name type="scientific">Bathycoccus prasinos</name>
    <dbReference type="NCBI Taxonomy" id="41875"/>
    <lineage>
        <taxon>Eukaryota</taxon>
        <taxon>Viridiplantae</taxon>
        <taxon>Chlorophyta</taxon>
        <taxon>Mamiellophyceae</taxon>
        <taxon>Mamiellales</taxon>
        <taxon>Bathycoccaceae</taxon>
        <taxon>Bathycoccus</taxon>
    </lineage>
</organism>
<evidence type="ECO:0000256" key="1">
    <source>
        <dbReference type="SAM" id="MobiDB-lite"/>
    </source>
</evidence>
<feature type="compositionally biased region" description="Low complexity" evidence="1">
    <location>
        <begin position="175"/>
        <end position="187"/>
    </location>
</feature>
<dbReference type="Proteomes" id="UP000198341">
    <property type="component" value="Chromosome 14"/>
</dbReference>
<feature type="compositionally biased region" description="Polar residues" evidence="1">
    <location>
        <begin position="325"/>
        <end position="335"/>
    </location>
</feature>
<feature type="region of interest" description="Disordered" evidence="1">
    <location>
        <begin position="173"/>
        <end position="228"/>
    </location>
</feature>
<dbReference type="GeneID" id="19011679"/>